<dbReference type="PANTHER" id="PTHR42828:SF3">
    <property type="entry name" value="THREONYLCARBAMOYL-AMP SYNTHASE"/>
    <property type="match status" value="1"/>
</dbReference>
<reference evidence="1 2" key="1">
    <citation type="submission" date="2016-10" db="EMBL/GenBank/DDBJ databases">
        <authorList>
            <person name="de Groot N.N."/>
        </authorList>
    </citation>
    <scope>NUCLEOTIDE SEQUENCE [LARGE SCALE GENOMIC DNA]</scope>
    <source>
        <strain evidence="1 2">Nm146</strain>
    </source>
</reference>
<evidence type="ECO:0000313" key="2">
    <source>
        <dbReference type="Proteomes" id="UP000199561"/>
    </source>
</evidence>
<dbReference type="EMBL" id="FOUF01000009">
    <property type="protein sequence ID" value="SFM19101.1"/>
    <property type="molecule type" value="Genomic_DNA"/>
</dbReference>
<dbReference type="GO" id="GO:0003725">
    <property type="term" value="F:double-stranded RNA binding"/>
    <property type="evidence" value="ECO:0007669"/>
    <property type="project" value="InterPro"/>
</dbReference>
<dbReference type="STRING" id="52442.SAMN05421880_10914"/>
<gene>
    <name evidence="1" type="ORF">SAMN05421880_10914</name>
</gene>
<dbReference type="AlphaFoldDB" id="A0A1I4NUC3"/>
<dbReference type="PANTHER" id="PTHR42828">
    <property type="entry name" value="DHBP SYNTHASE RIBB-LIKE ALPHA/BETA DOMAIN-CONTAINING PROTEIN"/>
    <property type="match status" value="1"/>
</dbReference>
<name>A0A1I4NUC3_9PROT</name>
<dbReference type="InterPro" id="IPR006070">
    <property type="entry name" value="Sua5-like_dom"/>
</dbReference>
<accession>A0A1I4NUC3</accession>
<dbReference type="InterPro" id="IPR017945">
    <property type="entry name" value="DHBP_synth_RibB-like_a/b_dom"/>
</dbReference>
<dbReference type="SUPFAM" id="SSF55821">
    <property type="entry name" value="YrdC/RibB"/>
    <property type="match status" value="1"/>
</dbReference>
<protein>
    <submittedName>
        <fullName evidence="1">tRNA threonylcarbamoyl adenosine modification protein, Sua5/YciO/YrdC/YwlC family</fullName>
    </submittedName>
</protein>
<keyword evidence="2" id="KW-1185">Reference proteome</keyword>
<evidence type="ECO:0000313" key="1">
    <source>
        <dbReference type="EMBL" id="SFM19101.1"/>
    </source>
</evidence>
<dbReference type="Gene3D" id="3.90.870.10">
    <property type="entry name" value="DHBP synthase"/>
    <property type="match status" value="1"/>
</dbReference>
<dbReference type="NCBIfam" id="TIGR00057">
    <property type="entry name" value="L-threonylcarbamoyladenylate synthase"/>
    <property type="match status" value="1"/>
</dbReference>
<proteinExistence type="predicted"/>
<dbReference type="RefSeq" id="WP_090667539.1">
    <property type="nucleotide sequence ID" value="NZ_FOUF01000009.1"/>
</dbReference>
<dbReference type="InterPro" id="IPR052532">
    <property type="entry name" value="SUA5_domain"/>
</dbReference>
<dbReference type="Proteomes" id="UP000199561">
    <property type="component" value="Unassembled WGS sequence"/>
</dbReference>
<dbReference type="OrthoDB" id="9781656at2"/>
<sequence>MAQFFSIHPQNPQARLLKQAVSILHDGGVVVYPTDSCYALGCLLGNKDAMERIRTIRQVDEQHHFTLVCRDLAEISNYAKVDNSQYRLLKACTPGSYTFILQASREVPRRFQHPKRHTIGLRVPEHPVALALLAELDAPLLSSTLILPGDELPLNDAEEIRERLEHQVELIIDAGPCGIDMTSVIDLTGEAPVLIRAGKGDLAPFGIAHG</sequence>
<organism evidence="1 2">
    <name type="scientific">Nitrosomonas nitrosa</name>
    <dbReference type="NCBI Taxonomy" id="52442"/>
    <lineage>
        <taxon>Bacteria</taxon>
        <taxon>Pseudomonadati</taxon>
        <taxon>Pseudomonadota</taxon>
        <taxon>Betaproteobacteria</taxon>
        <taxon>Nitrosomonadales</taxon>
        <taxon>Nitrosomonadaceae</taxon>
        <taxon>Nitrosomonas</taxon>
    </lineage>
</organism>
<dbReference type="Pfam" id="PF01300">
    <property type="entry name" value="Sua5_yciO_yrdC"/>
    <property type="match status" value="1"/>
</dbReference>
<dbReference type="PROSITE" id="PS51163">
    <property type="entry name" value="YRDC"/>
    <property type="match status" value="1"/>
</dbReference>